<dbReference type="GO" id="GO:0016020">
    <property type="term" value="C:membrane"/>
    <property type="evidence" value="ECO:0007669"/>
    <property type="project" value="TreeGrafter"/>
</dbReference>
<reference evidence="4 5" key="1">
    <citation type="journal article" date="2012" name="J. Bacteriol.">
        <title>Genome Sequence of Blastococcus saxobsidens DD2, a Stone-Inhabiting Bacterium.</title>
        <authorList>
            <person name="Chouaia B."/>
            <person name="Crotti E."/>
            <person name="Brusetti L."/>
            <person name="Daffonchio D."/>
            <person name="Essoussi I."/>
            <person name="Nouioui I."/>
            <person name="Sbissi I."/>
            <person name="Ghodhbane-Gtari F."/>
            <person name="Gtari M."/>
            <person name="Vacherie B."/>
            <person name="Barbe V."/>
            <person name="Medigue C."/>
            <person name="Gury J."/>
            <person name="Pujic P."/>
            <person name="Normand P."/>
        </authorList>
    </citation>
    <scope>NUCLEOTIDE SEQUENCE [LARGE SCALE GENOMIC DNA]</scope>
    <source>
        <strain evidence="4 5">DD2</strain>
    </source>
</reference>
<name>H6RL65_BLASD</name>
<dbReference type="PROSITE" id="PS00061">
    <property type="entry name" value="ADH_SHORT"/>
    <property type="match status" value="1"/>
</dbReference>
<comment type="similarity">
    <text evidence="1 3">Belongs to the short-chain dehydrogenases/reductases (SDR) family.</text>
</comment>
<keyword evidence="5" id="KW-1185">Reference proteome</keyword>
<dbReference type="InterPro" id="IPR036291">
    <property type="entry name" value="NAD(P)-bd_dom_sf"/>
</dbReference>
<keyword evidence="2 4" id="KW-0560">Oxidoreductase</keyword>
<dbReference type="eggNOG" id="COG0300">
    <property type="taxonomic scope" value="Bacteria"/>
</dbReference>
<dbReference type="PANTHER" id="PTHR44196">
    <property type="entry name" value="DEHYDROGENASE/REDUCTASE SDR FAMILY MEMBER 7B"/>
    <property type="match status" value="1"/>
</dbReference>
<dbReference type="STRING" id="1146883.BLASA_0216"/>
<accession>H6RL65</accession>
<dbReference type="EMBL" id="FO117623">
    <property type="protein sequence ID" value="CCG01195.1"/>
    <property type="molecule type" value="Genomic_DNA"/>
</dbReference>
<evidence type="ECO:0000256" key="1">
    <source>
        <dbReference type="ARBA" id="ARBA00006484"/>
    </source>
</evidence>
<dbReference type="KEGG" id="bsd:BLASA_0216"/>
<dbReference type="HOGENOM" id="CLU_010194_2_1_11"/>
<evidence type="ECO:0000256" key="3">
    <source>
        <dbReference type="RuleBase" id="RU000363"/>
    </source>
</evidence>
<organism evidence="4 5">
    <name type="scientific">Blastococcus saxobsidens (strain DD2)</name>
    <dbReference type="NCBI Taxonomy" id="1146883"/>
    <lineage>
        <taxon>Bacteria</taxon>
        <taxon>Bacillati</taxon>
        <taxon>Actinomycetota</taxon>
        <taxon>Actinomycetes</taxon>
        <taxon>Geodermatophilales</taxon>
        <taxon>Geodermatophilaceae</taxon>
        <taxon>Blastococcus</taxon>
    </lineage>
</organism>
<dbReference type="Pfam" id="PF00106">
    <property type="entry name" value="adh_short"/>
    <property type="match status" value="1"/>
</dbReference>
<dbReference type="Gene3D" id="3.40.50.720">
    <property type="entry name" value="NAD(P)-binding Rossmann-like Domain"/>
    <property type="match status" value="1"/>
</dbReference>
<dbReference type="InterPro" id="IPR002347">
    <property type="entry name" value="SDR_fam"/>
</dbReference>
<dbReference type="SUPFAM" id="SSF51735">
    <property type="entry name" value="NAD(P)-binding Rossmann-fold domains"/>
    <property type="match status" value="1"/>
</dbReference>
<dbReference type="PRINTS" id="PR00080">
    <property type="entry name" value="SDRFAMILY"/>
</dbReference>
<dbReference type="InterPro" id="IPR020904">
    <property type="entry name" value="Sc_DH/Rdtase_CS"/>
</dbReference>
<dbReference type="PANTHER" id="PTHR44196:SF1">
    <property type="entry name" value="DEHYDROGENASE_REDUCTASE SDR FAMILY MEMBER 7B"/>
    <property type="match status" value="1"/>
</dbReference>
<reference evidence="5" key="2">
    <citation type="submission" date="2012-02" db="EMBL/GenBank/DDBJ databases">
        <title>Complete genome sequence of Blastococcus saxobsidens strain DD2.</title>
        <authorList>
            <person name="Genoscope."/>
        </authorList>
    </citation>
    <scope>NUCLEOTIDE SEQUENCE [LARGE SCALE GENOMIC DNA]</scope>
    <source>
        <strain evidence="5">DD2</strain>
    </source>
</reference>
<protein>
    <submittedName>
        <fullName evidence="4">Oxidoreductase, short-chain dehydrogenase/reductase family</fullName>
        <ecNumber evidence="4">1.-.-.-</ecNumber>
    </submittedName>
</protein>
<sequence>MALELGRRRPPRLLLVGREHRALTEVADATGGTALEADLADPAGLTAVAAAGAAADVVVHAAGIGWAGDLATMSAEEARRLLEVDLWAPIELTRAILPGMLARRRGHLVFLGSIAGAVGVPGEATYSAAKAGIGAFAEVVRAETAGRGVGVSTVLPGVVDTPFFTRRGRPYDRRWPRPVPPERVARAVVRAIERNRAEMFVPAWLRLPARLHGAAPPLYGALARRLG</sequence>
<evidence type="ECO:0000256" key="2">
    <source>
        <dbReference type="ARBA" id="ARBA00023002"/>
    </source>
</evidence>
<evidence type="ECO:0000313" key="5">
    <source>
        <dbReference type="Proteomes" id="UP000007517"/>
    </source>
</evidence>
<dbReference type="AlphaFoldDB" id="H6RL65"/>
<dbReference type="Proteomes" id="UP000007517">
    <property type="component" value="Chromosome"/>
</dbReference>
<evidence type="ECO:0000313" key="4">
    <source>
        <dbReference type="EMBL" id="CCG01195.1"/>
    </source>
</evidence>
<dbReference type="PRINTS" id="PR00081">
    <property type="entry name" value="GDHRDH"/>
</dbReference>
<dbReference type="GO" id="GO:0016491">
    <property type="term" value="F:oxidoreductase activity"/>
    <property type="evidence" value="ECO:0007669"/>
    <property type="project" value="UniProtKB-KW"/>
</dbReference>
<gene>
    <name evidence="4" type="ordered locus">BLASA_0216</name>
</gene>
<proteinExistence type="inferred from homology"/>
<dbReference type="EC" id="1.-.-.-" evidence="4"/>